<dbReference type="PROSITE" id="PS50234">
    <property type="entry name" value="VWFA"/>
    <property type="match status" value="1"/>
</dbReference>
<dbReference type="Gene3D" id="3.40.50.410">
    <property type="entry name" value="von Willebrand factor, type A domain"/>
    <property type="match status" value="1"/>
</dbReference>
<evidence type="ECO:0000259" key="3">
    <source>
        <dbReference type="PROSITE" id="PS50234"/>
    </source>
</evidence>
<feature type="compositionally biased region" description="Basic residues" evidence="1">
    <location>
        <begin position="398"/>
        <end position="409"/>
    </location>
</feature>
<keyword evidence="2" id="KW-1133">Transmembrane helix</keyword>
<organism evidence="4 5">
    <name type="scientific">Phormidesmis priestleyi Ana</name>
    <dbReference type="NCBI Taxonomy" id="1666911"/>
    <lineage>
        <taxon>Bacteria</taxon>
        <taxon>Bacillati</taxon>
        <taxon>Cyanobacteriota</taxon>
        <taxon>Cyanophyceae</taxon>
        <taxon>Leptolyngbyales</taxon>
        <taxon>Leptolyngbyaceae</taxon>
        <taxon>Phormidesmis</taxon>
    </lineage>
</organism>
<reference evidence="4 5" key="1">
    <citation type="submission" date="2015-09" db="EMBL/GenBank/DDBJ databases">
        <title>Identification and resolution of microdiversity through metagenomic sequencing of parallel consortia.</title>
        <authorList>
            <person name="Nelson W.C."/>
            <person name="Romine M.F."/>
            <person name="Lindemann S.R."/>
        </authorList>
    </citation>
    <scope>NUCLEOTIDE SEQUENCE [LARGE SCALE GENOMIC DNA]</scope>
    <source>
        <strain evidence="4">Ana</strain>
    </source>
</reference>
<feature type="domain" description="VWFA" evidence="3">
    <location>
        <begin position="119"/>
        <end position="354"/>
    </location>
</feature>
<evidence type="ECO:0000256" key="2">
    <source>
        <dbReference type="SAM" id="Phobius"/>
    </source>
</evidence>
<dbReference type="InterPro" id="IPR002035">
    <property type="entry name" value="VWF_A"/>
</dbReference>
<feature type="transmembrane region" description="Helical" evidence="2">
    <location>
        <begin position="356"/>
        <end position="380"/>
    </location>
</feature>
<dbReference type="SUPFAM" id="SSF53300">
    <property type="entry name" value="vWA-like"/>
    <property type="match status" value="1"/>
</dbReference>
<keyword evidence="2" id="KW-0812">Transmembrane</keyword>
<feature type="transmembrane region" description="Helical" evidence="2">
    <location>
        <begin position="32"/>
        <end position="53"/>
    </location>
</feature>
<accession>A0A0P7ZNP0</accession>
<dbReference type="InterPro" id="IPR036465">
    <property type="entry name" value="vWFA_dom_sf"/>
</dbReference>
<keyword evidence="2" id="KW-0472">Membrane</keyword>
<feature type="transmembrane region" description="Helical" evidence="2">
    <location>
        <begin position="79"/>
        <end position="99"/>
    </location>
</feature>
<evidence type="ECO:0000313" key="4">
    <source>
        <dbReference type="EMBL" id="KPQ31056.1"/>
    </source>
</evidence>
<protein>
    <recommendedName>
        <fullName evidence="3">VWFA domain-containing protein</fullName>
    </recommendedName>
</protein>
<gene>
    <name evidence="4" type="ORF">HLUCCA11_24455</name>
</gene>
<feature type="region of interest" description="Disordered" evidence="1">
    <location>
        <begin position="397"/>
        <end position="427"/>
    </location>
</feature>
<dbReference type="Proteomes" id="UP000050465">
    <property type="component" value="Unassembled WGS sequence"/>
</dbReference>
<evidence type="ECO:0000256" key="1">
    <source>
        <dbReference type="SAM" id="MobiDB-lite"/>
    </source>
</evidence>
<dbReference type="EMBL" id="LJZR01000129">
    <property type="protein sequence ID" value="KPQ31056.1"/>
    <property type="molecule type" value="Genomic_DNA"/>
</dbReference>
<name>A0A0P7ZNP0_9CYAN</name>
<proteinExistence type="predicted"/>
<evidence type="ECO:0000313" key="5">
    <source>
        <dbReference type="Proteomes" id="UP000050465"/>
    </source>
</evidence>
<comment type="caution">
    <text evidence="4">The sequence shown here is derived from an EMBL/GenBank/DDBJ whole genome shotgun (WGS) entry which is preliminary data.</text>
</comment>
<dbReference type="AlphaFoldDB" id="A0A0P7ZNP0"/>
<sequence length="427" mass="47040">MTKLIVFLAAFLTYALIATLLSQLLLGQPNPFWAVCGGTAMAMLTGIVTNILHEEGLNLRQLRQAIAQVQRLKLPKKNLWVVGVFSILIAALIVLGILLEFVDFRNVGDLNGFSKDARSITYVIDNSGSMGCADKSDLVLENGYCSQTGDYQVELAKNWVRKDVKSLDRVEQVRILEVGGLTTEGEKEQCKIKKNDIEDTSVSTLDKTLGAVKANSSGATNISGAILQAADGFSGSEDEGHQVIIITDLGQNCGTLEIEDIESALIKKGWSKKNIEPAMKSTAVFSLSSVSRDQRATTVLRSKGRLSATSPVGSIPDSLTTKRQEIQALRQQGIRVIELENFDQLDRLSIPGNFNLTFLLFFFTSLMMYGLIQMLSVIIYQRKNSRKHTSSALVLRNLKQRRVSQKKPPGRASQKSLPSSQRDRESR</sequence>